<feature type="transmembrane region" description="Helical" evidence="6">
    <location>
        <begin position="81"/>
        <end position="102"/>
    </location>
</feature>
<dbReference type="EMBL" id="JAPJZH010000022">
    <property type="protein sequence ID" value="MDA4848373.1"/>
    <property type="molecule type" value="Genomic_DNA"/>
</dbReference>
<evidence type="ECO:0000259" key="7">
    <source>
        <dbReference type="PROSITE" id="PS50850"/>
    </source>
</evidence>
<dbReference type="PROSITE" id="PS50850">
    <property type="entry name" value="MFS"/>
    <property type="match status" value="1"/>
</dbReference>
<accession>A0ABT4VUI1</accession>
<comment type="subcellular location">
    <subcellularLocation>
        <location evidence="1">Membrane</location>
        <topology evidence="1">Multi-pass membrane protein</topology>
    </subcellularLocation>
</comment>
<evidence type="ECO:0000256" key="1">
    <source>
        <dbReference type="ARBA" id="ARBA00004141"/>
    </source>
</evidence>
<dbReference type="SUPFAM" id="SSF103473">
    <property type="entry name" value="MFS general substrate transporter"/>
    <property type="match status" value="1"/>
</dbReference>
<evidence type="ECO:0000256" key="2">
    <source>
        <dbReference type="ARBA" id="ARBA00022448"/>
    </source>
</evidence>
<dbReference type="InterPro" id="IPR020846">
    <property type="entry name" value="MFS_dom"/>
</dbReference>
<dbReference type="RefSeq" id="WP_271092234.1">
    <property type="nucleotide sequence ID" value="NZ_JAPJZH010000022.1"/>
</dbReference>
<evidence type="ECO:0000256" key="6">
    <source>
        <dbReference type="SAM" id="Phobius"/>
    </source>
</evidence>
<evidence type="ECO:0000256" key="4">
    <source>
        <dbReference type="ARBA" id="ARBA00022989"/>
    </source>
</evidence>
<feature type="domain" description="Major facilitator superfamily (MFS) profile" evidence="7">
    <location>
        <begin position="15"/>
        <end position="436"/>
    </location>
</feature>
<dbReference type="PANTHER" id="PTHR23504">
    <property type="entry name" value="MAJOR FACILITATOR SUPERFAMILY DOMAIN-CONTAINING PROTEIN 10"/>
    <property type="match status" value="1"/>
</dbReference>
<organism evidence="8 9">
    <name type="scientific">Hoeflea poritis</name>
    <dbReference type="NCBI Taxonomy" id="2993659"/>
    <lineage>
        <taxon>Bacteria</taxon>
        <taxon>Pseudomonadati</taxon>
        <taxon>Pseudomonadota</taxon>
        <taxon>Alphaproteobacteria</taxon>
        <taxon>Hyphomicrobiales</taxon>
        <taxon>Rhizobiaceae</taxon>
        <taxon>Hoeflea</taxon>
    </lineage>
</organism>
<feature type="transmembrane region" description="Helical" evidence="6">
    <location>
        <begin position="48"/>
        <end position="69"/>
    </location>
</feature>
<feature type="transmembrane region" description="Helical" evidence="6">
    <location>
        <begin position="326"/>
        <end position="342"/>
    </location>
</feature>
<sequence>MAQDHASAPATGLGPLLPILSINFVGTLGFSIVLPFLVFLVADWGGNALVFGILASTYSAFQLIGAPILGRWSDSIGRRKVLLVSQLGTLISWVIFLAAFLLPADALLSVDSALLGQFTLTLPLLVLFVARAADGLTGGNVSVANAYLADITDDSHRTENFGRMAVSTNAGFILGPALAGILGATIYGPVLPVIAALLISALATLMILFGLRESRPNLLDAKPGINNACKVFGQETKECYELKGCDETSNASILKLPHMPAMLAVNFLVMLGFSFFYVAFPTHAALGLDWSVTDAGTFFAVLSLLMVLVQGPVLARLSRTVPEKTLVVGGSLILACGFALLLSSSGIIVYAAGALIALGNGLMWPTFMAMLSRLSGERLQGAVQGLASSMGAAASIAGLIAGGLVYTWAGAWAFLLSALTIATAAILAAALPGRETARR</sequence>
<dbReference type="PANTHER" id="PTHR23504:SF15">
    <property type="entry name" value="MAJOR FACILITATOR SUPERFAMILY (MFS) PROFILE DOMAIN-CONTAINING PROTEIN"/>
    <property type="match status" value="1"/>
</dbReference>
<evidence type="ECO:0000313" key="8">
    <source>
        <dbReference type="EMBL" id="MDA4848373.1"/>
    </source>
</evidence>
<evidence type="ECO:0000256" key="5">
    <source>
        <dbReference type="ARBA" id="ARBA00023136"/>
    </source>
</evidence>
<keyword evidence="3 6" id="KW-0812">Transmembrane</keyword>
<protein>
    <submittedName>
        <fullName evidence="8">MFS transporter</fullName>
    </submittedName>
</protein>
<name>A0ABT4VUI1_9HYPH</name>
<feature type="transmembrane region" description="Helical" evidence="6">
    <location>
        <begin position="193"/>
        <end position="211"/>
    </location>
</feature>
<feature type="transmembrane region" description="Helical" evidence="6">
    <location>
        <begin position="412"/>
        <end position="431"/>
    </location>
</feature>
<dbReference type="Gene3D" id="1.20.1250.20">
    <property type="entry name" value="MFS general substrate transporter like domains"/>
    <property type="match status" value="1"/>
</dbReference>
<gene>
    <name evidence="8" type="ORF">OOZ53_23650</name>
</gene>
<dbReference type="Proteomes" id="UP001148313">
    <property type="component" value="Unassembled WGS sequence"/>
</dbReference>
<dbReference type="PROSITE" id="PS00216">
    <property type="entry name" value="SUGAR_TRANSPORT_1"/>
    <property type="match status" value="1"/>
</dbReference>
<feature type="transmembrane region" description="Helical" evidence="6">
    <location>
        <begin position="20"/>
        <end position="42"/>
    </location>
</feature>
<comment type="caution">
    <text evidence="8">The sequence shown here is derived from an EMBL/GenBank/DDBJ whole genome shotgun (WGS) entry which is preliminary data.</text>
</comment>
<reference evidence="8" key="1">
    <citation type="submission" date="2022-11" db="EMBL/GenBank/DDBJ databases">
        <title>Hoeflea poritis sp. nov., isolated from scleractinian coral Porites lutea.</title>
        <authorList>
            <person name="Zhang G."/>
            <person name="Wei Q."/>
            <person name="Cai L."/>
        </authorList>
    </citation>
    <scope>NUCLEOTIDE SEQUENCE</scope>
    <source>
        <strain evidence="8">E7-10</strain>
    </source>
</reference>
<feature type="transmembrane region" description="Helical" evidence="6">
    <location>
        <begin position="261"/>
        <end position="280"/>
    </location>
</feature>
<evidence type="ECO:0000313" key="9">
    <source>
        <dbReference type="Proteomes" id="UP001148313"/>
    </source>
</evidence>
<dbReference type="InterPro" id="IPR036259">
    <property type="entry name" value="MFS_trans_sf"/>
</dbReference>
<feature type="transmembrane region" description="Helical" evidence="6">
    <location>
        <begin position="166"/>
        <end position="187"/>
    </location>
</feature>
<dbReference type="CDD" id="cd17330">
    <property type="entry name" value="MFS_SLC46_TetA_like"/>
    <property type="match status" value="1"/>
</dbReference>
<dbReference type="InterPro" id="IPR005829">
    <property type="entry name" value="Sugar_transporter_CS"/>
</dbReference>
<evidence type="ECO:0000256" key="3">
    <source>
        <dbReference type="ARBA" id="ARBA00022692"/>
    </source>
</evidence>
<keyword evidence="2" id="KW-0813">Transport</keyword>
<feature type="transmembrane region" description="Helical" evidence="6">
    <location>
        <begin position="348"/>
        <end position="371"/>
    </location>
</feature>
<feature type="transmembrane region" description="Helical" evidence="6">
    <location>
        <begin position="383"/>
        <end position="406"/>
    </location>
</feature>
<keyword evidence="5 6" id="KW-0472">Membrane</keyword>
<feature type="transmembrane region" description="Helical" evidence="6">
    <location>
        <begin position="295"/>
        <end position="314"/>
    </location>
</feature>
<proteinExistence type="predicted"/>
<dbReference type="Pfam" id="PF07690">
    <property type="entry name" value="MFS_1"/>
    <property type="match status" value="1"/>
</dbReference>
<keyword evidence="4 6" id="KW-1133">Transmembrane helix</keyword>
<feature type="transmembrane region" description="Helical" evidence="6">
    <location>
        <begin position="114"/>
        <end position="133"/>
    </location>
</feature>
<keyword evidence="9" id="KW-1185">Reference proteome</keyword>
<dbReference type="InterPro" id="IPR011701">
    <property type="entry name" value="MFS"/>
</dbReference>